<dbReference type="GO" id="GO:0006388">
    <property type="term" value="P:tRNA splicing, via endonucleolytic cleavage and ligation"/>
    <property type="evidence" value="ECO:0007669"/>
    <property type="project" value="InterPro"/>
</dbReference>
<feature type="compositionally biased region" description="Low complexity" evidence="9">
    <location>
        <begin position="17"/>
        <end position="32"/>
    </location>
</feature>
<feature type="transmembrane region" description="Helical" evidence="10">
    <location>
        <begin position="112"/>
        <end position="131"/>
    </location>
</feature>
<comment type="caution">
    <text evidence="14">The sequence shown here is derived from an EMBL/GenBank/DDBJ whole genome shotgun (WGS) entry which is preliminary data.</text>
</comment>
<feature type="domain" description="tRNA ligase phosphodiesterase" evidence="12">
    <location>
        <begin position="605"/>
        <end position="774"/>
    </location>
</feature>
<organism evidence="14 15">
    <name type="scientific">Polarella glacialis</name>
    <name type="common">Dinoflagellate</name>
    <dbReference type="NCBI Taxonomy" id="89957"/>
    <lineage>
        <taxon>Eukaryota</taxon>
        <taxon>Sar</taxon>
        <taxon>Alveolata</taxon>
        <taxon>Dinophyceae</taxon>
        <taxon>Suessiales</taxon>
        <taxon>Suessiaceae</taxon>
        <taxon>Polarella</taxon>
    </lineage>
</organism>
<dbReference type="InterPro" id="IPR058533">
    <property type="entry name" value="Cation_efflux_TM"/>
</dbReference>
<dbReference type="GO" id="GO:0003972">
    <property type="term" value="F:RNA ligase (ATP) activity"/>
    <property type="evidence" value="ECO:0007669"/>
    <property type="project" value="InterPro"/>
</dbReference>
<dbReference type="Gene3D" id="1.20.1510.10">
    <property type="entry name" value="Cation efflux protein transmembrane domain"/>
    <property type="match status" value="2"/>
</dbReference>
<evidence type="ECO:0000256" key="5">
    <source>
        <dbReference type="ARBA" id="ARBA00022906"/>
    </source>
</evidence>
<evidence type="ECO:0000256" key="1">
    <source>
        <dbReference type="ARBA" id="ARBA00004141"/>
    </source>
</evidence>
<keyword evidence="3" id="KW-0813">Transport</keyword>
<feature type="compositionally biased region" description="Basic and acidic residues" evidence="9">
    <location>
        <begin position="193"/>
        <end position="301"/>
    </location>
</feature>
<protein>
    <submittedName>
        <fullName evidence="14">Uncharacterized protein</fullName>
    </submittedName>
</protein>
<name>A0A813J2I4_POLGL</name>
<dbReference type="PANTHER" id="PTHR11562:SF17">
    <property type="entry name" value="RE54080P-RELATED"/>
    <property type="match status" value="1"/>
</dbReference>
<dbReference type="SUPFAM" id="SSF161111">
    <property type="entry name" value="Cation efflux protein transmembrane domain-like"/>
    <property type="match status" value="1"/>
</dbReference>
<dbReference type="InterPro" id="IPR002395">
    <property type="entry name" value="Kininogen"/>
</dbReference>
<dbReference type="SUPFAM" id="SSF160240">
    <property type="entry name" value="Cation efflux protein cytoplasmic domain-like"/>
    <property type="match status" value="1"/>
</dbReference>
<dbReference type="GO" id="GO:0005385">
    <property type="term" value="F:zinc ion transmembrane transporter activity"/>
    <property type="evidence" value="ECO:0007669"/>
    <property type="project" value="TreeGrafter"/>
</dbReference>
<dbReference type="Proteomes" id="UP000626109">
    <property type="component" value="Unassembled WGS sequence"/>
</dbReference>
<keyword evidence="7" id="KW-0406">Ion transport</keyword>
<gene>
    <name evidence="14" type="ORF">PGLA2088_LOCUS15989</name>
</gene>
<evidence type="ECO:0000259" key="11">
    <source>
        <dbReference type="Pfam" id="PF01545"/>
    </source>
</evidence>
<accession>A0A813J2I4</accession>
<feature type="domain" description="Cation efflux protein cytoplasmic" evidence="13">
    <location>
        <begin position="393"/>
        <end position="464"/>
    </location>
</feature>
<dbReference type="Pfam" id="PF01545">
    <property type="entry name" value="Cation_efflux"/>
    <property type="match status" value="1"/>
</dbReference>
<dbReference type="InterPro" id="IPR050681">
    <property type="entry name" value="CDF/SLC30A"/>
</dbReference>
<dbReference type="InterPro" id="IPR027469">
    <property type="entry name" value="Cation_efflux_TMD_sf"/>
</dbReference>
<dbReference type="PANTHER" id="PTHR11562">
    <property type="entry name" value="CATION EFFLUX PROTEIN/ ZINC TRANSPORTER"/>
    <property type="match status" value="1"/>
</dbReference>
<keyword evidence="4 10" id="KW-0812">Transmembrane</keyword>
<evidence type="ECO:0000256" key="8">
    <source>
        <dbReference type="ARBA" id="ARBA00023136"/>
    </source>
</evidence>
<evidence type="ECO:0000256" key="6">
    <source>
        <dbReference type="ARBA" id="ARBA00022989"/>
    </source>
</evidence>
<evidence type="ECO:0000256" key="4">
    <source>
        <dbReference type="ARBA" id="ARBA00022692"/>
    </source>
</evidence>
<dbReference type="InterPro" id="IPR036837">
    <property type="entry name" value="Cation_efflux_CTD_sf"/>
</dbReference>
<dbReference type="GO" id="GO:0005886">
    <property type="term" value="C:plasma membrane"/>
    <property type="evidence" value="ECO:0007669"/>
    <property type="project" value="TreeGrafter"/>
</dbReference>
<feature type="region of interest" description="Disordered" evidence="9">
    <location>
        <begin position="1"/>
        <end position="35"/>
    </location>
</feature>
<feature type="transmembrane region" description="Helical" evidence="10">
    <location>
        <begin position="143"/>
        <end position="162"/>
    </location>
</feature>
<feature type="transmembrane region" description="Helical" evidence="10">
    <location>
        <begin position="319"/>
        <end position="342"/>
    </location>
</feature>
<dbReference type="AlphaFoldDB" id="A0A813J2I4"/>
<keyword evidence="5" id="KW-0864">Zinc transport</keyword>
<evidence type="ECO:0000256" key="7">
    <source>
        <dbReference type="ARBA" id="ARBA00023065"/>
    </source>
</evidence>
<dbReference type="EMBL" id="CAJNNW010020107">
    <property type="protein sequence ID" value="CAE8665699.1"/>
    <property type="molecule type" value="Genomic_DNA"/>
</dbReference>
<dbReference type="PRINTS" id="PR00334">
    <property type="entry name" value="KININOGEN"/>
</dbReference>
<feature type="domain" description="Cation efflux protein transmembrane" evidence="11">
    <location>
        <begin position="43"/>
        <end position="385"/>
    </location>
</feature>
<feature type="region of interest" description="Disordered" evidence="9">
    <location>
        <begin position="173"/>
        <end position="301"/>
    </location>
</feature>
<dbReference type="Pfam" id="PF08302">
    <property type="entry name" value="tRNA_lig_CPD"/>
    <property type="match status" value="1"/>
</dbReference>
<sequence>MTNHQQLKAPLLPLEGSKSPSASPSSASPVSTKSDEEATKLRRAICVSLCLMVIEIIGGILANSLAIITDAMHLLSDVGGFALSLLALHFMKQQATAKYSFGFHQAGSLGGLISVMLVWLLAGALLVQATHRMFEPEPVDGPVMSGIATLGFLANVLMYAVLGHSHGGSACEGHGHAHGGVNDHGHAHGGNDSGHKHGGECNHDSDSGKSKDKSDGHGHGDGHAHGEEKCDGHGHEEEKSSGHGHGHGKEKEAGHGHAHGGKEKEAGHGHGHGKEKEGGHGNAHGKEDHDVECGHAHDDDHEGVASAYDQRASILMQAAMIHVIGDMVQSVGVMLAGFLIWLEPFDIGTTSSGLSNWVYADPVCTFLFSILVVFTTIETVRQAVAQVLMSVPDAVDAKALKVALCKQPHVLSVHDLHVWQVGSGMMCTGHLVIDSQEAAMEVLEKVTLMAQDKHRIGHTTFQIEVDGLYDHSIEQLRIGDASCATVLGVGCNVQFFLRVEARTAFTAVGRGQGLFPAIWNANHGQGGRACSDGRAVPVPLQQWLPDSMFLITVTLDMTVSPLVSVMRLLSDLNGVGVLKQPHFDFSSIATNHRLVQALQVANQAEQSLAKTPGASKGDVTAANQVSKKEKLPPPLWYWVVQLDEASFKRLQSVWEESIQDDSAKALKPSQEHHVTLLYLGGGSDAEVAARNPKLGSEEKVASLREELARREGELVEVEVPALVWDSRIAAAEAVLRGGLDQVCANVHPHITLAMGPRVPAVLSNELLARRSASRDLQAGLSEWLRLLGYQKYEERLVAWCQEMGAASPEEIAEFAQEAALAMEPEDEASRQHIAGVFAKVGSAPIHDIPMSNPLRLSGVVCSRRRGE</sequence>
<comment type="subcellular location">
    <subcellularLocation>
        <location evidence="1">Membrane</location>
        <topology evidence="1">Multi-pass membrane protein</topology>
    </subcellularLocation>
</comment>
<evidence type="ECO:0000256" key="10">
    <source>
        <dbReference type="SAM" id="Phobius"/>
    </source>
</evidence>
<evidence type="ECO:0000259" key="13">
    <source>
        <dbReference type="Pfam" id="PF16916"/>
    </source>
</evidence>
<evidence type="ECO:0000313" key="15">
    <source>
        <dbReference type="Proteomes" id="UP000626109"/>
    </source>
</evidence>
<evidence type="ECO:0000259" key="12">
    <source>
        <dbReference type="Pfam" id="PF08302"/>
    </source>
</evidence>
<evidence type="ECO:0000256" key="2">
    <source>
        <dbReference type="ARBA" id="ARBA00008873"/>
    </source>
</evidence>
<evidence type="ECO:0000256" key="9">
    <source>
        <dbReference type="SAM" id="MobiDB-lite"/>
    </source>
</evidence>
<dbReference type="InterPro" id="IPR027470">
    <property type="entry name" value="Cation_efflux_CTD"/>
</dbReference>
<keyword evidence="8 10" id="KW-0472">Membrane</keyword>
<keyword evidence="6 10" id="KW-1133">Transmembrane helix</keyword>
<proteinExistence type="inferred from homology"/>
<dbReference type="GO" id="GO:0005524">
    <property type="term" value="F:ATP binding"/>
    <property type="evidence" value="ECO:0007669"/>
    <property type="project" value="InterPro"/>
</dbReference>
<reference evidence="14" key="1">
    <citation type="submission" date="2021-02" db="EMBL/GenBank/DDBJ databases">
        <authorList>
            <person name="Dougan E. K."/>
            <person name="Rhodes N."/>
            <person name="Thang M."/>
            <person name="Chan C."/>
        </authorList>
    </citation>
    <scope>NUCLEOTIDE SEQUENCE</scope>
</reference>
<dbReference type="InterPro" id="IPR002524">
    <property type="entry name" value="Cation_efflux"/>
</dbReference>
<evidence type="ECO:0000256" key="3">
    <source>
        <dbReference type="ARBA" id="ARBA00022448"/>
    </source>
</evidence>
<keyword evidence="5" id="KW-0862">Zinc</keyword>
<feature type="transmembrane region" description="Helical" evidence="10">
    <location>
        <begin position="74"/>
        <end position="91"/>
    </location>
</feature>
<feature type="transmembrane region" description="Helical" evidence="10">
    <location>
        <begin position="357"/>
        <end position="377"/>
    </location>
</feature>
<dbReference type="Pfam" id="PF16916">
    <property type="entry name" value="ZT_dimer"/>
    <property type="match status" value="1"/>
</dbReference>
<comment type="similarity">
    <text evidence="2">Belongs to the cation diffusion facilitator (CDF) transporter (TC 2.A.4) family. SLC30A subfamily.</text>
</comment>
<dbReference type="NCBIfam" id="TIGR01297">
    <property type="entry name" value="CDF"/>
    <property type="match status" value="1"/>
</dbReference>
<dbReference type="InterPro" id="IPR015965">
    <property type="entry name" value="tRNA_lig_PDEase"/>
</dbReference>
<feature type="transmembrane region" description="Helical" evidence="10">
    <location>
        <begin position="44"/>
        <end position="68"/>
    </location>
</feature>
<evidence type="ECO:0000313" key="14">
    <source>
        <dbReference type="EMBL" id="CAE8665699.1"/>
    </source>
</evidence>